<evidence type="ECO:0000313" key="9">
    <source>
        <dbReference type="Proteomes" id="UP000682733"/>
    </source>
</evidence>
<evidence type="ECO:0000256" key="3">
    <source>
        <dbReference type="ARBA" id="ARBA00023122"/>
    </source>
</evidence>
<evidence type="ECO:0000256" key="2">
    <source>
        <dbReference type="ARBA" id="ARBA00022737"/>
    </source>
</evidence>
<dbReference type="GO" id="GO:0019901">
    <property type="term" value="F:protein kinase binding"/>
    <property type="evidence" value="ECO:0007669"/>
    <property type="project" value="TreeGrafter"/>
</dbReference>
<comment type="subunit">
    <text evidence="4">AMPK is a heterotrimer of an alpha catalytic subunit (PRKAA1 or PRKAA2), a beta (PRKAB1 or PRKAB2) and a gamma non-catalytic subunits (PRKAG1, PRKAG2 or PRKAG3). Interacts with FNIP1 and FNIP2.</text>
</comment>
<dbReference type="EMBL" id="CAJOBA010041990">
    <property type="protein sequence ID" value="CAF4124611.1"/>
    <property type="molecule type" value="Genomic_DNA"/>
</dbReference>
<dbReference type="GO" id="GO:0019887">
    <property type="term" value="F:protein kinase regulator activity"/>
    <property type="evidence" value="ECO:0007669"/>
    <property type="project" value="TreeGrafter"/>
</dbReference>
<feature type="domain" description="CBS" evidence="6">
    <location>
        <begin position="66"/>
        <end position="123"/>
    </location>
</feature>
<proteinExistence type="inferred from homology"/>
<dbReference type="SUPFAM" id="SSF54631">
    <property type="entry name" value="CBS-domain pair"/>
    <property type="match status" value="1"/>
</dbReference>
<dbReference type="GO" id="GO:0031588">
    <property type="term" value="C:nucleotide-activated protein kinase complex"/>
    <property type="evidence" value="ECO:0007669"/>
    <property type="project" value="TreeGrafter"/>
</dbReference>
<dbReference type="Gene3D" id="3.10.580.10">
    <property type="entry name" value="CBS-domain"/>
    <property type="match status" value="1"/>
</dbReference>
<dbReference type="GO" id="GO:0005634">
    <property type="term" value="C:nucleus"/>
    <property type="evidence" value="ECO:0007669"/>
    <property type="project" value="TreeGrafter"/>
</dbReference>
<dbReference type="CDD" id="cd04641">
    <property type="entry name" value="CBS_euAMPK_gamma-like_repeat2"/>
    <property type="match status" value="1"/>
</dbReference>
<accession>A0A8S2QTB0</accession>
<comment type="caution">
    <text evidence="8">The sequence shown here is derived from an EMBL/GenBank/DDBJ whole genome shotgun (WGS) entry which is preliminary data.</text>
</comment>
<dbReference type="AlphaFoldDB" id="A0A8S2QTB0"/>
<gene>
    <name evidence="7" type="ORF">OVA965_LOCUS29200</name>
    <name evidence="8" type="ORF">TMI583_LOCUS29967</name>
</gene>
<name>A0A8S2QTB0_9BILA</name>
<dbReference type="InterPro" id="IPR000644">
    <property type="entry name" value="CBS_dom"/>
</dbReference>
<evidence type="ECO:0000259" key="6">
    <source>
        <dbReference type="PROSITE" id="PS51371"/>
    </source>
</evidence>
<protein>
    <recommendedName>
        <fullName evidence="6">CBS domain-containing protein</fullName>
    </recommendedName>
</protein>
<comment type="similarity">
    <text evidence="1">Belongs to the 5'-AMP-activated protein kinase gamma subunit family.</text>
</comment>
<dbReference type="EMBL" id="CAJNOK010020394">
    <property type="protein sequence ID" value="CAF1315729.1"/>
    <property type="molecule type" value="Genomic_DNA"/>
</dbReference>
<feature type="domain" description="CBS" evidence="6">
    <location>
        <begin position="1"/>
        <end position="50"/>
    </location>
</feature>
<dbReference type="Pfam" id="PF00571">
    <property type="entry name" value="CBS"/>
    <property type="match status" value="2"/>
</dbReference>
<dbReference type="PANTHER" id="PTHR13780">
    <property type="entry name" value="AMP-ACTIVATED PROTEIN KINASE, GAMMA REGULATORY SUBUNIT"/>
    <property type="match status" value="1"/>
</dbReference>
<dbReference type="Proteomes" id="UP000677228">
    <property type="component" value="Unassembled WGS sequence"/>
</dbReference>
<dbReference type="PROSITE" id="PS51371">
    <property type="entry name" value="CBS"/>
    <property type="match status" value="2"/>
</dbReference>
<keyword evidence="3 5" id="KW-0129">CBS domain</keyword>
<reference evidence="8" key="1">
    <citation type="submission" date="2021-02" db="EMBL/GenBank/DDBJ databases">
        <authorList>
            <person name="Nowell W R."/>
        </authorList>
    </citation>
    <scope>NUCLEOTIDE SEQUENCE</scope>
</reference>
<organism evidence="8 9">
    <name type="scientific">Didymodactylos carnosus</name>
    <dbReference type="NCBI Taxonomy" id="1234261"/>
    <lineage>
        <taxon>Eukaryota</taxon>
        <taxon>Metazoa</taxon>
        <taxon>Spiralia</taxon>
        <taxon>Gnathifera</taxon>
        <taxon>Rotifera</taxon>
        <taxon>Eurotatoria</taxon>
        <taxon>Bdelloidea</taxon>
        <taxon>Philodinida</taxon>
        <taxon>Philodinidae</taxon>
        <taxon>Didymodactylos</taxon>
    </lineage>
</organism>
<keyword evidence="2" id="KW-0677">Repeat</keyword>
<dbReference type="InterPro" id="IPR050511">
    <property type="entry name" value="AMPK_gamma/SDS23_families"/>
</dbReference>
<dbReference type="InterPro" id="IPR046342">
    <property type="entry name" value="CBS_dom_sf"/>
</dbReference>
<dbReference type="SMART" id="SM00116">
    <property type="entry name" value="CBS"/>
    <property type="match status" value="2"/>
</dbReference>
<sequence>INEETSVIDALGTFVKYRVSALPVVDKDNKIMNIYSKFDVIGLAAEKTYTNLNMTINEALNYRKERVEGVAKCYKEETLAVVLERIVRAEVHRLVVVDKTEHVIGVLSLSDILSYIVLRPLQEKTTPTIIR</sequence>
<evidence type="ECO:0000256" key="4">
    <source>
        <dbReference type="ARBA" id="ARBA00025878"/>
    </source>
</evidence>
<dbReference type="GO" id="GO:0005737">
    <property type="term" value="C:cytoplasm"/>
    <property type="evidence" value="ECO:0007669"/>
    <property type="project" value="TreeGrafter"/>
</dbReference>
<feature type="non-terminal residue" evidence="8">
    <location>
        <position position="131"/>
    </location>
</feature>
<dbReference type="GO" id="GO:0016208">
    <property type="term" value="F:AMP binding"/>
    <property type="evidence" value="ECO:0007669"/>
    <property type="project" value="TreeGrafter"/>
</dbReference>
<evidence type="ECO:0000313" key="8">
    <source>
        <dbReference type="EMBL" id="CAF4124611.1"/>
    </source>
</evidence>
<dbReference type="Proteomes" id="UP000682733">
    <property type="component" value="Unassembled WGS sequence"/>
</dbReference>
<dbReference type="PANTHER" id="PTHR13780:SF35">
    <property type="entry name" value="LD22662P"/>
    <property type="match status" value="1"/>
</dbReference>
<evidence type="ECO:0000256" key="1">
    <source>
        <dbReference type="ARBA" id="ARBA00006750"/>
    </source>
</evidence>
<evidence type="ECO:0000313" key="7">
    <source>
        <dbReference type="EMBL" id="CAF1315729.1"/>
    </source>
</evidence>
<evidence type="ECO:0000256" key="5">
    <source>
        <dbReference type="PROSITE-ProRule" id="PRU00703"/>
    </source>
</evidence>